<dbReference type="Proteomes" id="UP000286045">
    <property type="component" value="Unassembled WGS sequence"/>
</dbReference>
<dbReference type="InterPro" id="IPR029033">
    <property type="entry name" value="His_PPase_superfam"/>
</dbReference>
<accession>A0A439CRU8</accession>
<feature type="active site" description="Tele-phosphohistidine intermediate" evidence="2">
    <location>
        <position position="8"/>
    </location>
</feature>
<feature type="active site" description="Proton donor/acceptor" evidence="2">
    <location>
        <position position="97"/>
    </location>
</feature>
<name>A0A439CRU8_9PEZI</name>
<comment type="caution">
    <text evidence="5">The sequence shown here is derived from an EMBL/GenBank/DDBJ whole genome shotgun (WGS) entry which is preliminary data.</text>
</comment>
<evidence type="ECO:0000256" key="4">
    <source>
        <dbReference type="SAM" id="MobiDB-lite"/>
    </source>
</evidence>
<dbReference type="PANTHER" id="PTHR46517:SF1">
    <property type="entry name" value="FRUCTOSE-2,6-BISPHOSPHATASE TIGAR"/>
    <property type="match status" value="1"/>
</dbReference>
<dbReference type="CDD" id="cd07067">
    <property type="entry name" value="HP_PGM_like"/>
    <property type="match status" value="1"/>
</dbReference>
<dbReference type="AlphaFoldDB" id="A0A439CRU8"/>
<dbReference type="InterPro" id="IPR001345">
    <property type="entry name" value="PG/BPGM_mutase_AS"/>
</dbReference>
<evidence type="ECO:0000256" key="3">
    <source>
        <dbReference type="PIRSR" id="PIRSR613078-2"/>
    </source>
</evidence>
<dbReference type="STRING" id="363999.A0A439CRU8"/>
<sequence>MRLLLARHGESVDNVAGLYAGSRDSSLTNHGVLQAKRLGAHIAGRHAAIGPIRNLFASNLQRAYRTADAIAEACQLQSGDSASLVAPGVIRVEDLREKDFGSSEGKKFGHKESADGSESPESMRLRIDRFLDHHLSPIIGRLAAENAAVVVVSHGIILNVLLKALLSRYLPKSPSPLIAGRSDPEYLAPWSNTGVLQIRLERAESNASHQLHGVKTIHCMVEYINNVDHLEGLKKTRGGIGSAKFDSRQRTMDSFFLSTSKKRKIEEAKDQ</sequence>
<dbReference type="InterPro" id="IPR013078">
    <property type="entry name" value="His_Pase_superF_clade-1"/>
</dbReference>
<evidence type="ECO:0000313" key="5">
    <source>
        <dbReference type="EMBL" id="RWA04905.1"/>
    </source>
</evidence>
<dbReference type="InterPro" id="IPR051695">
    <property type="entry name" value="Phosphoglycerate_Mutase"/>
</dbReference>
<dbReference type="EMBL" id="RYZI01000503">
    <property type="protein sequence ID" value="RWA04905.1"/>
    <property type="molecule type" value="Genomic_DNA"/>
</dbReference>
<dbReference type="Gene3D" id="3.40.50.1240">
    <property type="entry name" value="Phosphoglycerate mutase-like"/>
    <property type="match status" value="1"/>
</dbReference>
<evidence type="ECO:0000256" key="2">
    <source>
        <dbReference type="PIRSR" id="PIRSR613078-1"/>
    </source>
</evidence>
<dbReference type="PROSITE" id="PS00175">
    <property type="entry name" value="PG_MUTASE"/>
    <property type="match status" value="1"/>
</dbReference>
<dbReference type="Pfam" id="PF00300">
    <property type="entry name" value="His_Phos_1"/>
    <property type="match status" value="1"/>
</dbReference>
<dbReference type="GO" id="GO:0043456">
    <property type="term" value="P:regulation of pentose-phosphate shunt"/>
    <property type="evidence" value="ECO:0007669"/>
    <property type="project" value="TreeGrafter"/>
</dbReference>
<dbReference type="SUPFAM" id="SSF53254">
    <property type="entry name" value="Phosphoglycerate mutase-like"/>
    <property type="match status" value="1"/>
</dbReference>
<evidence type="ECO:0000313" key="6">
    <source>
        <dbReference type="Proteomes" id="UP000286045"/>
    </source>
</evidence>
<feature type="region of interest" description="Disordered" evidence="4">
    <location>
        <begin position="101"/>
        <end position="121"/>
    </location>
</feature>
<keyword evidence="6" id="KW-1185">Reference proteome</keyword>
<feature type="binding site" evidence="3">
    <location>
        <begin position="7"/>
        <end position="14"/>
    </location>
    <ligand>
        <name>substrate</name>
    </ligand>
</feature>
<dbReference type="SMART" id="SM00855">
    <property type="entry name" value="PGAM"/>
    <property type="match status" value="1"/>
</dbReference>
<dbReference type="GO" id="GO:0004331">
    <property type="term" value="F:fructose-2,6-bisphosphate 2-phosphatase activity"/>
    <property type="evidence" value="ECO:0007669"/>
    <property type="project" value="TreeGrafter"/>
</dbReference>
<proteinExistence type="predicted"/>
<organism evidence="5 6">
    <name type="scientific">Xylaria grammica</name>
    <dbReference type="NCBI Taxonomy" id="363999"/>
    <lineage>
        <taxon>Eukaryota</taxon>
        <taxon>Fungi</taxon>
        <taxon>Dikarya</taxon>
        <taxon>Ascomycota</taxon>
        <taxon>Pezizomycotina</taxon>
        <taxon>Sordariomycetes</taxon>
        <taxon>Xylariomycetidae</taxon>
        <taxon>Xylariales</taxon>
        <taxon>Xylariaceae</taxon>
        <taxon>Xylaria</taxon>
    </lineage>
</organism>
<reference evidence="5 6" key="1">
    <citation type="submission" date="2018-12" db="EMBL/GenBank/DDBJ databases">
        <title>Draft genome sequence of Xylaria grammica IHI A82.</title>
        <authorList>
            <person name="Buettner E."/>
            <person name="Kellner H."/>
        </authorList>
    </citation>
    <scope>NUCLEOTIDE SEQUENCE [LARGE SCALE GENOMIC DNA]</scope>
    <source>
        <strain evidence="5 6">IHI A82</strain>
    </source>
</reference>
<keyword evidence="1" id="KW-0378">Hydrolase</keyword>
<evidence type="ECO:0000256" key="1">
    <source>
        <dbReference type="ARBA" id="ARBA00022801"/>
    </source>
</evidence>
<dbReference type="GO" id="GO:0005829">
    <property type="term" value="C:cytosol"/>
    <property type="evidence" value="ECO:0007669"/>
    <property type="project" value="TreeGrafter"/>
</dbReference>
<evidence type="ECO:0008006" key="7">
    <source>
        <dbReference type="Google" id="ProtNLM"/>
    </source>
</evidence>
<protein>
    <recommendedName>
        <fullName evidence="7">Phosphoglycerate mutase (2,3-diphosphoglycerate-dependent)</fullName>
    </recommendedName>
</protein>
<dbReference type="PANTHER" id="PTHR46517">
    <property type="entry name" value="FRUCTOSE-2,6-BISPHOSPHATASE TIGAR"/>
    <property type="match status" value="1"/>
</dbReference>
<feature type="compositionally biased region" description="Basic and acidic residues" evidence="4">
    <location>
        <begin position="101"/>
        <end position="114"/>
    </location>
</feature>
<gene>
    <name evidence="5" type="ORF">EKO27_g10208</name>
</gene>
<dbReference type="GO" id="GO:0045820">
    <property type="term" value="P:negative regulation of glycolytic process"/>
    <property type="evidence" value="ECO:0007669"/>
    <property type="project" value="TreeGrafter"/>
</dbReference>
<feature type="binding site" evidence="3">
    <location>
        <position position="62"/>
    </location>
    <ligand>
        <name>substrate</name>
    </ligand>
</feature>